<organism evidence="1 2">
    <name type="scientific">Eiseniibacteriota bacterium</name>
    <dbReference type="NCBI Taxonomy" id="2212470"/>
    <lineage>
        <taxon>Bacteria</taxon>
        <taxon>Candidatus Eiseniibacteriota</taxon>
    </lineage>
</organism>
<dbReference type="EMBL" id="VBOY01000061">
    <property type="protein sequence ID" value="TMQ66137.1"/>
    <property type="molecule type" value="Genomic_DNA"/>
</dbReference>
<accession>A0A538TR79</accession>
<reference evidence="1 2" key="1">
    <citation type="journal article" date="2019" name="Nat. Microbiol.">
        <title>Mediterranean grassland soil C-N compound turnover is dependent on rainfall and depth, and is mediated by genomically divergent microorganisms.</title>
        <authorList>
            <person name="Diamond S."/>
            <person name="Andeer P.F."/>
            <person name="Li Z."/>
            <person name="Crits-Christoph A."/>
            <person name="Burstein D."/>
            <person name="Anantharaman K."/>
            <person name="Lane K.R."/>
            <person name="Thomas B.C."/>
            <person name="Pan C."/>
            <person name="Northen T.R."/>
            <person name="Banfield J.F."/>
        </authorList>
    </citation>
    <scope>NUCLEOTIDE SEQUENCE [LARGE SCALE GENOMIC DNA]</scope>
    <source>
        <strain evidence="1">WS_8</strain>
    </source>
</reference>
<evidence type="ECO:0000313" key="2">
    <source>
        <dbReference type="Proteomes" id="UP000316609"/>
    </source>
</evidence>
<name>A0A538TR79_UNCEI</name>
<gene>
    <name evidence="1" type="ORF">E6K78_06755</name>
</gene>
<comment type="caution">
    <text evidence="1">The sequence shown here is derived from an EMBL/GenBank/DDBJ whole genome shotgun (WGS) entry which is preliminary data.</text>
</comment>
<sequence length="94" mass="10841">MSNYLLSHLSDHTLIRDLSMLVARERTVTAQLLAHIAEADARRLYLPGGFPSMYAYCVEELRLCEQAAYKRILVARTARKSRRSSRRWPRGGFT</sequence>
<dbReference type="Proteomes" id="UP000316609">
    <property type="component" value="Unassembled WGS sequence"/>
</dbReference>
<evidence type="ECO:0000313" key="1">
    <source>
        <dbReference type="EMBL" id="TMQ66137.1"/>
    </source>
</evidence>
<proteinExistence type="predicted"/>
<protein>
    <submittedName>
        <fullName evidence="1">Uncharacterized protein</fullName>
    </submittedName>
</protein>
<dbReference type="AlphaFoldDB" id="A0A538TR79"/>